<dbReference type="AlphaFoldDB" id="A0A3B0SXN3"/>
<sequence>MVMGGKFRQSLAVMTFSASAVFLSATVMAQSTTSLPIRGVVRAVNTAAISTDLAVPIKKLNFRKGQGFKKDDVLVAFDCSRFEAERGALLAERKVQSLTVENNLSLLKLNAVGKFDLEVSKARLSKADAEVNRLDVRLSRCMIKAPFDGHVVETSSFVYETPKSGEPFIRIIESRKLEIDFIVPSKWLAWMKAGTRFSFRIDETAKLYEGKVSRLGASVDPVSQTVEVRGRFLLENKGLFAGMSGSGRFVGPGS</sequence>
<dbReference type="PANTHER" id="PTHR30469">
    <property type="entry name" value="MULTIDRUG RESISTANCE PROTEIN MDTA"/>
    <property type="match status" value="1"/>
</dbReference>
<dbReference type="GO" id="GO:0015562">
    <property type="term" value="F:efflux transmembrane transporter activity"/>
    <property type="evidence" value="ECO:0007669"/>
    <property type="project" value="TreeGrafter"/>
</dbReference>
<name>A0A3B0SXN3_9ZZZZ</name>
<organism evidence="1">
    <name type="scientific">hydrothermal vent metagenome</name>
    <dbReference type="NCBI Taxonomy" id="652676"/>
    <lineage>
        <taxon>unclassified sequences</taxon>
        <taxon>metagenomes</taxon>
        <taxon>ecological metagenomes</taxon>
    </lineage>
</organism>
<dbReference type="GO" id="GO:1990281">
    <property type="term" value="C:efflux pump complex"/>
    <property type="evidence" value="ECO:0007669"/>
    <property type="project" value="TreeGrafter"/>
</dbReference>
<dbReference type="Gene3D" id="1.10.287.470">
    <property type="entry name" value="Helix hairpin bin"/>
    <property type="match status" value="1"/>
</dbReference>
<dbReference type="Gene3D" id="2.40.30.170">
    <property type="match status" value="1"/>
</dbReference>
<accession>A0A3B0SXN3</accession>
<evidence type="ECO:0008006" key="2">
    <source>
        <dbReference type="Google" id="ProtNLM"/>
    </source>
</evidence>
<dbReference type="SUPFAM" id="SSF111369">
    <property type="entry name" value="HlyD-like secretion proteins"/>
    <property type="match status" value="1"/>
</dbReference>
<protein>
    <recommendedName>
        <fullName evidence="2">RND efflux pump membrane fusion protein barrel-sandwich domain-containing protein</fullName>
    </recommendedName>
</protein>
<dbReference type="Gene3D" id="2.40.50.100">
    <property type="match status" value="1"/>
</dbReference>
<dbReference type="PANTHER" id="PTHR30469:SF15">
    <property type="entry name" value="HLYD FAMILY OF SECRETION PROTEINS"/>
    <property type="match status" value="1"/>
</dbReference>
<reference evidence="1" key="1">
    <citation type="submission" date="2018-06" db="EMBL/GenBank/DDBJ databases">
        <authorList>
            <person name="Zhirakovskaya E."/>
        </authorList>
    </citation>
    <scope>NUCLEOTIDE SEQUENCE</scope>
</reference>
<proteinExistence type="predicted"/>
<evidence type="ECO:0000313" key="1">
    <source>
        <dbReference type="EMBL" id="VAW01254.1"/>
    </source>
</evidence>
<dbReference type="EMBL" id="UOEC01000184">
    <property type="protein sequence ID" value="VAW01254.1"/>
    <property type="molecule type" value="Genomic_DNA"/>
</dbReference>
<gene>
    <name evidence="1" type="ORF">MNBD_ALPHA08-2377</name>
</gene>